<dbReference type="SMART" id="SM00324">
    <property type="entry name" value="RhoGAP"/>
    <property type="match status" value="1"/>
</dbReference>
<name>A0AAD5YF00_9APHY</name>
<evidence type="ECO:0000313" key="8">
    <source>
        <dbReference type="Proteomes" id="UP001212997"/>
    </source>
</evidence>
<keyword evidence="8" id="KW-1185">Reference proteome</keyword>
<dbReference type="Pfam" id="PF00620">
    <property type="entry name" value="RhoGAP"/>
    <property type="match status" value="1"/>
</dbReference>
<evidence type="ECO:0000256" key="4">
    <source>
        <dbReference type="ARBA" id="ARBA00023329"/>
    </source>
</evidence>
<dbReference type="Pfam" id="PF22669">
    <property type="entry name" value="Exo_endo_phos2"/>
    <property type="match status" value="2"/>
</dbReference>
<protein>
    <recommendedName>
        <fullName evidence="6">Rho-GAP domain-containing protein</fullName>
    </recommendedName>
</protein>
<dbReference type="GO" id="GO:0046856">
    <property type="term" value="P:phosphatidylinositol dephosphorylation"/>
    <property type="evidence" value="ECO:0007669"/>
    <property type="project" value="InterPro"/>
</dbReference>
<dbReference type="Gene3D" id="2.60.40.10">
    <property type="entry name" value="Immunoglobulins"/>
    <property type="match status" value="1"/>
</dbReference>
<keyword evidence="4" id="KW-0968">Cytoplasmic vesicle</keyword>
<dbReference type="InterPro" id="IPR013783">
    <property type="entry name" value="Ig-like_fold"/>
</dbReference>
<proteinExistence type="predicted"/>
<gene>
    <name evidence="7" type="ORF">NLI96_g5200</name>
</gene>
<dbReference type="Gene3D" id="3.60.10.10">
    <property type="entry name" value="Endonuclease/exonuclease/phosphatase"/>
    <property type="match status" value="2"/>
</dbReference>
<dbReference type="InterPro" id="IPR000198">
    <property type="entry name" value="RhoGAP_dom"/>
</dbReference>
<organism evidence="7 8">
    <name type="scientific">Meripilus lineatus</name>
    <dbReference type="NCBI Taxonomy" id="2056292"/>
    <lineage>
        <taxon>Eukaryota</taxon>
        <taxon>Fungi</taxon>
        <taxon>Dikarya</taxon>
        <taxon>Basidiomycota</taxon>
        <taxon>Agaricomycotina</taxon>
        <taxon>Agaricomycetes</taxon>
        <taxon>Polyporales</taxon>
        <taxon>Meripilaceae</taxon>
        <taxon>Meripilus</taxon>
    </lineage>
</organism>
<evidence type="ECO:0000256" key="2">
    <source>
        <dbReference type="ARBA" id="ARBA00004580"/>
    </source>
</evidence>
<feature type="region of interest" description="Disordered" evidence="5">
    <location>
        <begin position="200"/>
        <end position="249"/>
    </location>
</feature>
<dbReference type="InterPro" id="IPR000300">
    <property type="entry name" value="IPPc"/>
</dbReference>
<dbReference type="InterPro" id="IPR048869">
    <property type="entry name" value="OCRL-1_2_ASH"/>
</dbReference>
<evidence type="ECO:0000313" key="7">
    <source>
        <dbReference type="EMBL" id="KAJ3485089.1"/>
    </source>
</evidence>
<dbReference type="SUPFAM" id="SSF48350">
    <property type="entry name" value="GTPase activation domain, GAP"/>
    <property type="match status" value="1"/>
</dbReference>
<feature type="compositionally biased region" description="Acidic residues" evidence="5">
    <location>
        <begin position="214"/>
        <end position="225"/>
    </location>
</feature>
<dbReference type="AlphaFoldDB" id="A0AAD5YF00"/>
<dbReference type="SUPFAM" id="SSF56219">
    <property type="entry name" value="DNase I-like"/>
    <property type="match status" value="1"/>
</dbReference>
<evidence type="ECO:0000259" key="6">
    <source>
        <dbReference type="PROSITE" id="PS50238"/>
    </source>
</evidence>
<dbReference type="InterPro" id="IPR008936">
    <property type="entry name" value="Rho_GTPase_activation_prot"/>
</dbReference>
<dbReference type="GO" id="GO:0004439">
    <property type="term" value="F:phosphatidylinositol-4,5-bisphosphate 5-phosphatase activity"/>
    <property type="evidence" value="ECO:0007669"/>
    <property type="project" value="TreeGrafter"/>
</dbReference>
<dbReference type="GO" id="GO:0031901">
    <property type="term" value="C:early endosome membrane"/>
    <property type="evidence" value="ECO:0007669"/>
    <property type="project" value="UniProtKB-SubCell"/>
</dbReference>
<evidence type="ECO:0000256" key="3">
    <source>
        <dbReference type="ARBA" id="ARBA00022753"/>
    </source>
</evidence>
<dbReference type="PANTHER" id="PTHR11200:SF300">
    <property type="entry name" value="TYPE II INOSITOL 1,4,5-TRISPHOSPHATE 5-PHOSPHATASE"/>
    <property type="match status" value="1"/>
</dbReference>
<dbReference type="PANTHER" id="PTHR11200">
    <property type="entry name" value="INOSITOL 5-PHOSPHATASE"/>
    <property type="match status" value="1"/>
</dbReference>
<dbReference type="Proteomes" id="UP001212997">
    <property type="component" value="Unassembled WGS sequence"/>
</dbReference>
<accession>A0AAD5YF00</accession>
<dbReference type="EMBL" id="JANAWD010000165">
    <property type="protein sequence ID" value="KAJ3485089.1"/>
    <property type="molecule type" value="Genomic_DNA"/>
</dbReference>
<comment type="subcellular location">
    <subcellularLocation>
        <location evidence="2">Cytoplasmic vesicle</location>
        <location evidence="2">Phagosome membrane</location>
    </subcellularLocation>
    <subcellularLocation>
        <location evidence="1">Early endosome membrane</location>
    </subcellularLocation>
</comment>
<dbReference type="Gene3D" id="1.10.555.10">
    <property type="entry name" value="Rho GTPase activation protein"/>
    <property type="match status" value="1"/>
</dbReference>
<dbReference type="SMART" id="SM00128">
    <property type="entry name" value="IPPc"/>
    <property type="match status" value="1"/>
</dbReference>
<dbReference type="PROSITE" id="PS50238">
    <property type="entry name" value="RHOGAP"/>
    <property type="match status" value="1"/>
</dbReference>
<dbReference type="GO" id="GO:0007165">
    <property type="term" value="P:signal transduction"/>
    <property type="evidence" value="ECO:0007669"/>
    <property type="project" value="InterPro"/>
</dbReference>
<keyword evidence="3" id="KW-0967">Endosome</keyword>
<feature type="domain" description="Rho-GAP" evidence="6">
    <location>
        <begin position="702"/>
        <end position="881"/>
    </location>
</feature>
<dbReference type="InterPro" id="IPR036691">
    <property type="entry name" value="Endo/exonu/phosph_ase_sf"/>
</dbReference>
<evidence type="ECO:0000256" key="5">
    <source>
        <dbReference type="SAM" id="MobiDB-lite"/>
    </source>
</evidence>
<dbReference type="Pfam" id="PF21310">
    <property type="entry name" value="OCRL-like_ASH"/>
    <property type="match status" value="1"/>
</dbReference>
<dbReference type="InterPro" id="IPR046985">
    <property type="entry name" value="IP5"/>
</dbReference>
<comment type="caution">
    <text evidence="7">The sequence shown here is derived from an EMBL/GenBank/DDBJ whole genome shotgun (WGS) entry which is preliminary data.</text>
</comment>
<sequence>MAQPRRNTIDLRVSSTAALNQPRSELTVTICPGHDPSLKPIPLLVRDTHHLRSVLAECKRLKQLSAANYDPGATPIYSWLFPYATIPVPSVLSVFPPDLRHSHRSSNSILSPASAGQPGDDVLDISVIREDWIKNRVHQEIFVPASQATLKVRLGTFNVNGKLPSQDLSPWVQGISDKYPYIPPLNEISPFSIEKDANDYVSSAKDQESVPQDDSVDDVDDDVDNEEKVATSTSSVRPPGPQGSSYLPPLETDDPDLLVLGFQELDLSTGALLYSSETVREDAWCTAALAGLGEKAEKYQKLASKQLVGMLILVIAKKDVVHLFSDIKTASVGVGIMGVMVRSLQALNRSLILREHQGNKGATALRLTYTPSPTPNLPYPRPTVITFVNSHLAAFDEMYDRRNSDFQELSKRLLFDSGIPQDSEMQEDGYAPPTIPLTVFQSDLLFWMGPDGSIYLSYCSLISGEAFVNFQEHRISGLPSGALSDGLGYDVKRKPAWTDRILHMPSQAAVVESLRYSSHPEITMSDHRPVSADCRVHIPLVDLDQLESFVGTLWREVADIEQSEDAPRIHVKPSTVDFGNVFYKRRVSKDLELKNIGKVASAFRFVPITAEAPTHSEWLQFNPMSGLVLPGESLSVTLSILVDNAVATRLNAGSGRMEDTLILHTSLGKDYFISVSGQYQRTCFATPLERLVRHREHVRSPASLELLSEEQALSAPQEVMRVVNWLMTNAAEIDSLFMEPGQESMIGIIRECLDTGTDFPPRPQGDVDTALSFASCLLELLDALPEPVVPRVLHSRCAQVTTRDEAFEVLDNFSSASVNVWISVTAFLHYICHRGTPNPGPQRAERIAEVLTPVLMRDDPRTAATPTSPIGKRRFLMLFIA</sequence>
<reference evidence="7" key="1">
    <citation type="submission" date="2022-07" db="EMBL/GenBank/DDBJ databases">
        <title>Genome Sequence of Physisporinus lineatus.</title>
        <authorList>
            <person name="Buettner E."/>
        </authorList>
    </citation>
    <scope>NUCLEOTIDE SEQUENCE</scope>
    <source>
        <strain evidence="7">VT162</strain>
    </source>
</reference>
<evidence type="ECO:0000256" key="1">
    <source>
        <dbReference type="ARBA" id="ARBA00004146"/>
    </source>
</evidence>